<name>A0A2J7ZFM0_9CHLO</name>
<dbReference type="SUPFAM" id="SSF50494">
    <property type="entry name" value="Trypsin-like serine proteases"/>
    <property type="match status" value="1"/>
</dbReference>
<feature type="non-terminal residue" evidence="3">
    <location>
        <position position="66"/>
    </location>
</feature>
<dbReference type="InterPro" id="IPR043504">
    <property type="entry name" value="Peptidase_S1_PA_chymotrypsin"/>
</dbReference>
<feature type="domain" description="Peptidase S1" evidence="2">
    <location>
        <begin position="32"/>
        <end position="62"/>
    </location>
</feature>
<dbReference type="AlphaFoldDB" id="A0A2J7ZFM0"/>
<dbReference type="GO" id="GO:0006508">
    <property type="term" value="P:proteolysis"/>
    <property type="evidence" value="ECO:0007669"/>
    <property type="project" value="InterPro"/>
</dbReference>
<accession>A0A2J7ZFM0</accession>
<dbReference type="InterPro" id="IPR009003">
    <property type="entry name" value="Peptidase_S1_PA"/>
</dbReference>
<keyword evidence="4" id="KW-1185">Reference proteome</keyword>
<dbReference type="PANTHER" id="PTHR15462:SF8">
    <property type="entry name" value="SERINE PROTEASE"/>
    <property type="match status" value="1"/>
</dbReference>
<gene>
    <name evidence="3" type="ORF">TSOC_015182</name>
</gene>
<evidence type="ECO:0000313" key="3">
    <source>
        <dbReference type="EMBL" id="PNG99048.1"/>
    </source>
</evidence>
<dbReference type="Pfam" id="PF00089">
    <property type="entry name" value="Trypsin"/>
    <property type="match status" value="1"/>
</dbReference>
<dbReference type="OrthoDB" id="551340at2759"/>
<dbReference type="InterPro" id="IPR050966">
    <property type="entry name" value="Glutamyl_endopeptidase"/>
</dbReference>
<organism evidence="3 4">
    <name type="scientific">Tetrabaena socialis</name>
    <dbReference type="NCBI Taxonomy" id="47790"/>
    <lineage>
        <taxon>Eukaryota</taxon>
        <taxon>Viridiplantae</taxon>
        <taxon>Chlorophyta</taxon>
        <taxon>core chlorophytes</taxon>
        <taxon>Chlorophyceae</taxon>
        <taxon>CS clade</taxon>
        <taxon>Chlamydomonadales</taxon>
        <taxon>Tetrabaenaceae</taxon>
        <taxon>Tetrabaena</taxon>
    </lineage>
</organism>
<evidence type="ECO:0000256" key="1">
    <source>
        <dbReference type="ARBA" id="ARBA00022729"/>
    </source>
</evidence>
<keyword evidence="1" id="KW-0732">Signal</keyword>
<dbReference type="InterPro" id="IPR001254">
    <property type="entry name" value="Trypsin_dom"/>
</dbReference>
<dbReference type="PANTHER" id="PTHR15462">
    <property type="entry name" value="SERINE PROTEASE"/>
    <property type="match status" value="1"/>
</dbReference>
<comment type="caution">
    <text evidence="3">The sequence shown here is derived from an EMBL/GenBank/DDBJ whole genome shotgun (WGS) entry which is preliminary data.</text>
</comment>
<dbReference type="Proteomes" id="UP000236333">
    <property type="component" value="Unassembled WGS sequence"/>
</dbReference>
<proteinExistence type="predicted"/>
<dbReference type="Gene3D" id="2.40.10.10">
    <property type="entry name" value="Trypsin-like serine proteases"/>
    <property type="match status" value="1"/>
</dbReference>
<evidence type="ECO:0000259" key="2">
    <source>
        <dbReference type="Pfam" id="PF00089"/>
    </source>
</evidence>
<protein>
    <recommendedName>
        <fullName evidence="2">Peptidase S1 domain-containing protein</fullName>
    </recommendedName>
</protein>
<reference evidence="3 4" key="1">
    <citation type="journal article" date="2017" name="Mol. Biol. Evol.">
        <title>The 4-celled Tetrabaena socialis nuclear genome reveals the essential components for genetic control of cell number at the origin of multicellularity in the volvocine lineage.</title>
        <authorList>
            <person name="Featherston J."/>
            <person name="Arakaki Y."/>
            <person name="Hanschen E.R."/>
            <person name="Ferris P.J."/>
            <person name="Michod R.E."/>
            <person name="Olson B.J.S.C."/>
            <person name="Nozaki H."/>
            <person name="Durand P.M."/>
        </authorList>
    </citation>
    <scope>NUCLEOTIDE SEQUENCE [LARGE SCALE GENOMIC DNA]</scope>
    <source>
        <strain evidence="3 4">NIES-571</strain>
    </source>
</reference>
<sequence length="66" mass="7181">MRAVPFFLPLTRDDRVDCPRVPTYPFTAVGQINLRDATGNYVCSGTLVGPDVVLTAAHCVFNRGAQ</sequence>
<dbReference type="EMBL" id="PGGS01004354">
    <property type="protein sequence ID" value="PNG99048.1"/>
    <property type="molecule type" value="Genomic_DNA"/>
</dbReference>
<dbReference type="GO" id="GO:0004252">
    <property type="term" value="F:serine-type endopeptidase activity"/>
    <property type="evidence" value="ECO:0007669"/>
    <property type="project" value="InterPro"/>
</dbReference>
<evidence type="ECO:0000313" key="4">
    <source>
        <dbReference type="Proteomes" id="UP000236333"/>
    </source>
</evidence>